<sequence length="192" mass="21272">MAVALRVLLVDRRSARLSTLRAVIADAGYDVVDVVSDEADLYDAMERLAPDAVIVGADSPSRDVLEDVATLGERYPKPLLMLSSQDDRRLMAEASAAGISAYVMEGLSPALVRSLVDVAVRQFQQVETLRRELAETRETLADRQVINRAKCLLMEREAMSEQQAYARLRKTAMDHSLPLAEIARRVMTRAAE</sequence>
<comment type="caution">
    <text evidence="4">The sequence shown here is derived from an EMBL/GenBank/DDBJ whole genome shotgun (WGS) entry which is preliminary data.</text>
</comment>
<dbReference type="GO" id="GO:0003723">
    <property type="term" value="F:RNA binding"/>
    <property type="evidence" value="ECO:0007669"/>
    <property type="project" value="InterPro"/>
</dbReference>
<dbReference type="PIRSF" id="PIRSF036382">
    <property type="entry name" value="RR_antiterm"/>
    <property type="match status" value="1"/>
</dbReference>
<protein>
    <submittedName>
        <fullName evidence="4">Histidine kinase</fullName>
    </submittedName>
</protein>
<proteinExistence type="predicted"/>
<dbReference type="InterPro" id="IPR036388">
    <property type="entry name" value="WH-like_DNA-bd_sf"/>
</dbReference>
<dbReference type="PROSITE" id="PS50110">
    <property type="entry name" value="RESPONSE_REGULATORY"/>
    <property type="match status" value="1"/>
</dbReference>
<accession>A0A423PNU3</accession>
<feature type="domain" description="Response regulatory" evidence="2">
    <location>
        <begin position="6"/>
        <end position="120"/>
    </location>
</feature>
<dbReference type="Pfam" id="PF03861">
    <property type="entry name" value="ANTAR"/>
    <property type="match status" value="1"/>
</dbReference>
<dbReference type="InterPro" id="IPR008327">
    <property type="entry name" value="Sig_transdc_resp-reg_antiterm"/>
</dbReference>
<feature type="domain" description="ANTAR" evidence="3">
    <location>
        <begin position="126"/>
        <end position="187"/>
    </location>
</feature>
<reference evidence="4 5" key="1">
    <citation type="submission" date="2013-10" db="EMBL/GenBank/DDBJ databases">
        <title>Salinisphaera orenii MK-B5 Genome Sequencing.</title>
        <authorList>
            <person name="Lai Q."/>
            <person name="Li C."/>
            <person name="Shao Z."/>
        </authorList>
    </citation>
    <scope>NUCLEOTIDE SEQUENCE [LARGE SCALE GENOMIC DNA]</scope>
    <source>
        <strain evidence="4 5">MK-B5</strain>
    </source>
</reference>
<dbReference type="PROSITE" id="PS50921">
    <property type="entry name" value="ANTAR"/>
    <property type="match status" value="1"/>
</dbReference>
<dbReference type="Gene3D" id="1.10.10.10">
    <property type="entry name" value="Winged helix-like DNA-binding domain superfamily/Winged helix DNA-binding domain"/>
    <property type="match status" value="1"/>
</dbReference>
<dbReference type="EMBL" id="AYKH01000014">
    <property type="protein sequence ID" value="ROO27285.1"/>
    <property type="molecule type" value="Genomic_DNA"/>
</dbReference>
<dbReference type="InterPro" id="IPR005561">
    <property type="entry name" value="ANTAR"/>
</dbReference>
<organism evidence="4 5">
    <name type="scientific">Salinisphaera orenii MK-B5</name>
    <dbReference type="NCBI Taxonomy" id="856730"/>
    <lineage>
        <taxon>Bacteria</taxon>
        <taxon>Pseudomonadati</taxon>
        <taxon>Pseudomonadota</taxon>
        <taxon>Gammaproteobacteria</taxon>
        <taxon>Salinisphaerales</taxon>
        <taxon>Salinisphaeraceae</taxon>
        <taxon>Salinisphaera</taxon>
    </lineage>
</organism>
<name>A0A423PNU3_9GAMM</name>
<evidence type="ECO:0000259" key="2">
    <source>
        <dbReference type="PROSITE" id="PS50110"/>
    </source>
</evidence>
<dbReference type="GO" id="GO:0016301">
    <property type="term" value="F:kinase activity"/>
    <property type="evidence" value="ECO:0007669"/>
    <property type="project" value="UniProtKB-KW"/>
</dbReference>
<dbReference type="SMART" id="SM01012">
    <property type="entry name" value="ANTAR"/>
    <property type="match status" value="1"/>
</dbReference>
<dbReference type="GO" id="GO:0000160">
    <property type="term" value="P:phosphorelay signal transduction system"/>
    <property type="evidence" value="ECO:0007669"/>
    <property type="project" value="InterPro"/>
</dbReference>
<dbReference type="SUPFAM" id="SSF52172">
    <property type="entry name" value="CheY-like"/>
    <property type="match status" value="1"/>
</dbReference>
<dbReference type="Gene3D" id="3.40.50.2300">
    <property type="match status" value="1"/>
</dbReference>
<keyword evidence="4" id="KW-0418">Kinase</keyword>
<evidence type="ECO:0000256" key="1">
    <source>
        <dbReference type="PROSITE-ProRule" id="PRU00169"/>
    </source>
</evidence>
<evidence type="ECO:0000313" key="4">
    <source>
        <dbReference type="EMBL" id="ROO27285.1"/>
    </source>
</evidence>
<dbReference type="AlphaFoldDB" id="A0A423PNU3"/>
<comment type="caution">
    <text evidence="1">Lacks conserved residue(s) required for the propagation of feature annotation.</text>
</comment>
<keyword evidence="5" id="KW-1185">Reference proteome</keyword>
<keyword evidence="4" id="KW-0808">Transferase</keyword>
<dbReference type="InterPro" id="IPR001789">
    <property type="entry name" value="Sig_transdc_resp-reg_receiver"/>
</dbReference>
<gene>
    <name evidence="4" type="ORF">SAOR_08995</name>
</gene>
<dbReference type="InterPro" id="IPR011006">
    <property type="entry name" value="CheY-like_superfamily"/>
</dbReference>
<evidence type="ECO:0000259" key="3">
    <source>
        <dbReference type="PROSITE" id="PS50921"/>
    </source>
</evidence>
<dbReference type="Proteomes" id="UP000283993">
    <property type="component" value="Unassembled WGS sequence"/>
</dbReference>
<evidence type="ECO:0000313" key="5">
    <source>
        <dbReference type="Proteomes" id="UP000283993"/>
    </source>
</evidence>